<evidence type="ECO:0000313" key="3">
    <source>
        <dbReference type="EMBL" id="MDR7330536.1"/>
    </source>
</evidence>
<evidence type="ECO:0000256" key="1">
    <source>
        <dbReference type="SAM" id="MobiDB-lite"/>
    </source>
</evidence>
<dbReference type="EMBL" id="JAVDXZ010000001">
    <property type="protein sequence ID" value="MDR7330536.1"/>
    <property type="molecule type" value="Genomic_DNA"/>
</dbReference>
<feature type="compositionally biased region" description="Basic and acidic residues" evidence="1">
    <location>
        <begin position="7"/>
        <end position="18"/>
    </location>
</feature>
<accession>A0ABU2A056</accession>
<reference evidence="3" key="1">
    <citation type="submission" date="2023-07" db="EMBL/GenBank/DDBJ databases">
        <title>Sequencing the genomes of 1000 actinobacteria strains.</title>
        <authorList>
            <person name="Klenk H.-P."/>
        </authorList>
    </citation>
    <scope>NUCLEOTIDE SEQUENCE</scope>
    <source>
        <strain evidence="3">DSM 107476</strain>
    </source>
</reference>
<evidence type="ECO:0008006" key="5">
    <source>
        <dbReference type="Google" id="ProtNLM"/>
    </source>
</evidence>
<keyword evidence="4" id="KW-1185">Reference proteome</keyword>
<protein>
    <recommendedName>
        <fullName evidence="5">Integral membrane protein</fullName>
    </recommendedName>
</protein>
<feature type="transmembrane region" description="Helical" evidence="2">
    <location>
        <begin position="61"/>
        <end position="85"/>
    </location>
</feature>
<feature type="transmembrane region" description="Helical" evidence="2">
    <location>
        <begin position="105"/>
        <end position="127"/>
    </location>
</feature>
<dbReference type="Proteomes" id="UP001180840">
    <property type="component" value="Unassembled WGS sequence"/>
</dbReference>
<evidence type="ECO:0000313" key="4">
    <source>
        <dbReference type="Proteomes" id="UP001180840"/>
    </source>
</evidence>
<feature type="region of interest" description="Disordered" evidence="1">
    <location>
        <begin position="1"/>
        <end position="49"/>
    </location>
</feature>
<dbReference type="RefSeq" id="WP_290196319.1">
    <property type="nucleotide sequence ID" value="NZ_CP047654.1"/>
</dbReference>
<keyword evidence="2" id="KW-0472">Membrane</keyword>
<evidence type="ECO:0000256" key="2">
    <source>
        <dbReference type="SAM" id="Phobius"/>
    </source>
</evidence>
<keyword evidence="2" id="KW-1133">Transmembrane helix</keyword>
<comment type="caution">
    <text evidence="3">The sequence shown here is derived from an EMBL/GenBank/DDBJ whole genome shotgun (WGS) entry which is preliminary data.</text>
</comment>
<keyword evidence="2" id="KW-0812">Transmembrane</keyword>
<feature type="transmembrane region" description="Helical" evidence="2">
    <location>
        <begin position="139"/>
        <end position="162"/>
    </location>
</feature>
<proteinExistence type="predicted"/>
<sequence>MAPSISRGDRDYPDHPENDLSDDADYANLLPPTPSSAEELAESEDPVRRAERNRASTRQALWYLAVILVGTFLAGGLLAVLARALGGPLCTPDGADWLCSEASQTWWPIAASVTPIAGLIGCGVIMVRKLKSYLRWRPWMGVFWVLVPFTMWWLTYTLGILASN</sequence>
<organism evidence="3 4">
    <name type="scientific">Corynebacterium guangdongense</name>
    <dbReference type="NCBI Taxonomy" id="1783348"/>
    <lineage>
        <taxon>Bacteria</taxon>
        <taxon>Bacillati</taxon>
        <taxon>Actinomycetota</taxon>
        <taxon>Actinomycetes</taxon>
        <taxon>Mycobacteriales</taxon>
        <taxon>Corynebacteriaceae</taxon>
        <taxon>Corynebacterium</taxon>
    </lineage>
</organism>
<gene>
    <name evidence="3" type="ORF">J2S39_002212</name>
</gene>
<name>A0ABU2A056_9CORY</name>